<evidence type="ECO:0000256" key="1">
    <source>
        <dbReference type="SAM" id="MobiDB-lite"/>
    </source>
</evidence>
<dbReference type="RefSeq" id="XP_022660649.1">
    <property type="nucleotide sequence ID" value="XM_022804914.1"/>
</dbReference>
<feature type="region of interest" description="Disordered" evidence="1">
    <location>
        <begin position="133"/>
        <end position="164"/>
    </location>
</feature>
<dbReference type="EnsemblMetazoa" id="XM_022804914">
    <property type="protein sequence ID" value="XP_022660649"/>
    <property type="gene ID" value="LOC111250141"/>
</dbReference>
<evidence type="ECO:0000313" key="2">
    <source>
        <dbReference type="EnsemblMetazoa" id="XP_022660650"/>
    </source>
</evidence>
<name>A0A7M7K293_VARDE</name>
<dbReference type="GeneID" id="111250141"/>
<reference evidence="2" key="1">
    <citation type="submission" date="2021-01" db="UniProtKB">
        <authorList>
            <consortium name="EnsemblMetazoa"/>
        </authorList>
    </citation>
    <scope>IDENTIFICATION</scope>
</reference>
<dbReference type="AlphaFoldDB" id="A0A7M7K293"/>
<feature type="compositionally biased region" description="Low complexity" evidence="1">
    <location>
        <begin position="145"/>
        <end position="159"/>
    </location>
</feature>
<accession>A0A7M7K293</accession>
<feature type="compositionally biased region" description="Polar residues" evidence="1">
    <location>
        <begin position="272"/>
        <end position="286"/>
    </location>
</feature>
<keyword evidence="3" id="KW-1185">Reference proteome</keyword>
<dbReference type="InParanoid" id="A0A7M7K293"/>
<dbReference type="EnsemblMetazoa" id="XM_022804915">
    <property type="protein sequence ID" value="XP_022660650"/>
    <property type="gene ID" value="LOC111250141"/>
</dbReference>
<protein>
    <submittedName>
        <fullName evidence="2">Uncharacterized protein</fullName>
    </submittedName>
</protein>
<dbReference type="RefSeq" id="XP_022660648.1">
    <property type="nucleotide sequence ID" value="XM_022804913.1"/>
</dbReference>
<feature type="region of interest" description="Disordered" evidence="1">
    <location>
        <begin position="272"/>
        <end position="296"/>
    </location>
</feature>
<dbReference type="EnsemblMetazoa" id="XM_022804913">
    <property type="protein sequence ID" value="XP_022660648"/>
    <property type="gene ID" value="LOC111250141"/>
</dbReference>
<evidence type="ECO:0000313" key="3">
    <source>
        <dbReference type="Proteomes" id="UP000594260"/>
    </source>
</evidence>
<organism evidence="2 3">
    <name type="scientific">Varroa destructor</name>
    <name type="common">Honeybee mite</name>
    <dbReference type="NCBI Taxonomy" id="109461"/>
    <lineage>
        <taxon>Eukaryota</taxon>
        <taxon>Metazoa</taxon>
        <taxon>Ecdysozoa</taxon>
        <taxon>Arthropoda</taxon>
        <taxon>Chelicerata</taxon>
        <taxon>Arachnida</taxon>
        <taxon>Acari</taxon>
        <taxon>Parasitiformes</taxon>
        <taxon>Mesostigmata</taxon>
        <taxon>Gamasina</taxon>
        <taxon>Dermanyssoidea</taxon>
        <taxon>Varroidae</taxon>
        <taxon>Varroa</taxon>
    </lineage>
</organism>
<dbReference type="OrthoDB" id="10452098at2759"/>
<dbReference type="RefSeq" id="XP_022660650.1">
    <property type="nucleotide sequence ID" value="XM_022804915.1"/>
</dbReference>
<proteinExistence type="predicted"/>
<dbReference type="KEGG" id="vde:111250141"/>
<sequence>MKSAKSKSRLQWFELPPPRKVRGWAHLSNKSKQRLISLLHSRVPVDQIPTVLQDEIKEDPERIRRYLWSVQSRLKNQRKSRRDPRYAPADIVALMRWSMVISKEQRRKNISHPPNSAPLVRAFINKADQISNGNSNIWTDENEKGSTTGMPSSGGPSTSHAGNTRQNAMNFTLANMYRYMVQATEDYEPPRTELMAALLRFFTERLLMRLDVAKNRPDGDCIDELIRLLANKGETIANLQIRASDRVYWSGQGRPPPGWDPKAYTDAIYNPPSDTANLDNPSTASGQGAEAVDGTSFSGENSIAPIGGLLSRAAAVSNLLQIPLTLLKKVAEVLTASVPPPKAYVGRTQEKNAPQQQQESNIHVETEPTAQATLQGCSDSARIDQVMELVAEYQHGKDEPEELRTQDAKLQQYLNHSESEDDTGEVVLVRIE</sequence>
<dbReference type="Proteomes" id="UP000594260">
    <property type="component" value="Unplaced"/>
</dbReference>